<evidence type="ECO:0000256" key="5">
    <source>
        <dbReference type="RuleBase" id="RU363034"/>
    </source>
</evidence>
<evidence type="ECO:0000256" key="2">
    <source>
        <dbReference type="ARBA" id="ARBA00022801"/>
    </source>
</evidence>
<dbReference type="GO" id="GO:0006508">
    <property type="term" value="P:proteolysis"/>
    <property type="evidence" value="ECO:0007669"/>
    <property type="project" value="UniProtKB-KW"/>
</dbReference>
<dbReference type="InterPro" id="IPR001254">
    <property type="entry name" value="Trypsin_dom"/>
</dbReference>
<dbReference type="SMR" id="A0A482WKZ3"/>
<dbReference type="InterPro" id="IPR018114">
    <property type="entry name" value="TRYPSIN_HIS"/>
</dbReference>
<keyword evidence="8" id="KW-1185">Reference proteome</keyword>
<evidence type="ECO:0000256" key="3">
    <source>
        <dbReference type="ARBA" id="ARBA00022825"/>
    </source>
</evidence>
<dbReference type="Proteomes" id="UP000291343">
    <property type="component" value="Unassembled WGS sequence"/>
</dbReference>
<dbReference type="PANTHER" id="PTHR24252">
    <property type="entry name" value="ACROSIN-RELATED"/>
    <property type="match status" value="1"/>
</dbReference>
<dbReference type="InterPro" id="IPR001314">
    <property type="entry name" value="Peptidase_S1A"/>
</dbReference>
<reference evidence="7 8" key="1">
    <citation type="journal article" date="2017" name="Gigascience">
        <title>Genome sequence of the small brown planthopper, Laodelphax striatellus.</title>
        <authorList>
            <person name="Zhu J."/>
            <person name="Jiang F."/>
            <person name="Wang X."/>
            <person name="Yang P."/>
            <person name="Bao Y."/>
            <person name="Zhao W."/>
            <person name="Wang W."/>
            <person name="Lu H."/>
            <person name="Wang Q."/>
            <person name="Cui N."/>
            <person name="Li J."/>
            <person name="Chen X."/>
            <person name="Luo L."/>
            <person name="Yu J."/>
            <person name="Kang L."/>
            <person name="Cui F."/>
        </authorList>
    </citation>
    <scope>NUCLEOTIDE SEQUENCE [LARGE SCALE GENOMIC DNA]</scope>
    <source>
        <strain evidence="7">Lst14</strain>
    </source>
</reference>
<evidence type="ECO:0000313" key="7">
    <source>
        <dbReference type="EMBL" id="RZF33902.1"/>
    </source>
</evidence>
<protein>
    <recommendedName>
        <fullName evidence="6">Peptidase S1 domain-containing protein</fullName>
    </recommendedName>
</protein>
<dbReference type="PROSITE" id="PS00135">
    <property type="entry name" value="TRYPSIN_SER"/>
    <property type="match status" value="1"/>
</dbReference>
<evidence type="ECO:0000313" key="8">
    <source>
        <dbReference type="Proteomes" id="UP000291343"/>
    </source>
</evidence>
<dbReference type="Pfam" id="PF00089">
    <property type="entry name" value="Trypsin"/>
    <property type="match status" value="1"/>
</dbReference>
<feature type="domain" description="Peptidase S1" evidence="6">
    <location>
        <begin position="43"/>
        <end position="283"/>
    </location>
</feature>
<evidence type="ECO:0000259" key="6">
    <source>
        <dbReference type="PROSITE" id="PS50240"/>
    </source>
</evidence>
<gene>
    <name evidence="7" type="ORF">LSTR_LSTR009926</name>
</gene>
<dbReference type="SUPFAM" id="SSF50494">
    <property type="entry name" value="Trypsin-like serine proteases"/>
    <property type="match status" value="1"/>
</dbReference>
<comment type="caution">
    <text evidence="7">The sequence shown here is derived from an EMBL/GenBank/DDBJ whole genome shotgun (WGS) entry which is preliminary data.</text>
</comment>
<dbReference type="PANTHER" id="PTHR24252:SF7">
    <property type="entry name" value="HYALIN"/>
    <property type="match status" value="1"/>
</dbReference>
<dbReference type="EMBL" id="QKKF02033200">
    <property type="protein sequence ID" value="RZF33902.1"/>
    <property type="molecule type" value="Genomic_DNA"/>
</dbReference>
<proteinExistence type="predicted"/>
<dbReference type="InterPro" id="IPR009003">
    <property type="entry name" value="Peptidase_S1_PA"/>
</dbReference>
<keyword evidence="3 5" id="KW-0720">Serine protease</keyword>
<dbReference type="PROSITE" id="PS50240">
    <property type="entry name" value="TRYPSIN_DOM"/>
    <property type="match status" value="1"/>
</dbReference>
<dbReference type="InParanoid" id="A0A482WKZ3"/>
<dbReference type="FunCoup" id="A0A482WKZ3">
    <property type="interactions" value="86"/>
</dbReference>
<keyword evidence="1 5" id="KW-0645">Protease</keyword>
<dbReference type="SMART" id="SM00020">
    <property type="entry name" value="Tryp_SPc"/>
    <property type="match status" value="1"/>
</dbReference>
<dbReference type="InterPro" id="IPR043504">
    <property type="entry name" value="Peptidase_S1_PA_chymotrypsin"/>
</dbReference>
<dbReference type="Gene3D" id="2.40.10.10">
    <property type="entry name" value="Trypsin-like serine proteases"/>
    <property type="match status" value="1"/>
</dbReference>
<evidence type="ECO:0000256" key="1">
    <source>
        <dbReference type="ARBA" id="ARBA00022670"/>
    </source>
</evidence>
<dbReference type="STRING" id="195883.A0A482WKZ3"/>
<evidence type="ECO:0000256" key="4">
    <source>
        <dbReference type="ARBA" id="ARBA00023157"/>
    </source>
</evidence>
<keyword evidence="2 5" id="KW-0378">Hydrolase</keyword>
<name>A0A482WKZ3_LAOST</name>
<dbReference type="PROSITE" id="PS00134">
    <property type="entry name" value="TRYPSIN_HIS"/>
    <property type="match status" value="1"/>
</dbReference>
<keyword evidence="4" id="KW-1015">Disulfide bond</keyword>
<dbReference type="InterPro" id="IPR033116">
    <property type="entry name" value="TRYPSIN_SER"/>
</dbReference>
<dbReference type="FunFam" id="2.40.10.10:FF:000034">
    <property type="entry name" value="Eupolytin"/>
    <property type="match status" value="1"/>
</dbReference>
<accession>A0A482WKZ3</accession>
<dbReference type="GO" id="GO:0004252">
    <property type="term" value="F:serine-type endopeptidase activity"/>
    <property type="evidence" value="ECO:0007669"/>
    <property type="project" value="InterPro"/>
</dbReference>
<sequence>MLLSPRVDFCKSLNRRMFSISVLTCIVVVLQFPGIQPDEQLRIIGGYDAKLGEFPYQVFLALKTGKNSISIFCGGTIIGNRTVLTAAHCVLGDANVYQHPEKFCIGGGITDLNNISISHVYEIRKVIPHPKYTTRNLEYDIAVIKVKNKFQFNENMRPVAWSRYTPADNTTCTVSGWGVQEFNATRPSPKLKAAQVMIVNVSECSKNYSVQSSSLIIDPKSMFCAADRTFSKDACQGDSGGPLLCNGSVAGVVSFGYKCAYPGYPGVYTNVAYFDKWLRGSSGCSTLDNYFLLSLFLPIVVQLLNKSD</sequence>
<organism evidence="7 8">
    <name type="scientific">Laodelphax striatellus</name>
    <name type="common">Small brown planthopper</name>
    <name type="synonym">Delphax striatella</name>
    <dbReference type="NCBI Taxonomy" id="195883"/>
    <lineage>
        <taxon>Eukaryota</taxon>
        <taxon>Metazoa</taxon>
        <taxon>Ecdysozoa</taxon>
        <taxon>Arthropoda</taxon>
        <taxon>Hexapoda</taxon>
        <taxon>Insecta</taxon>
        <taxon>Pterygota</taxon>
        <taxon>Neoptera</taxon>
        <taxon>Paraneoptera</taxon>
        <taxon>Hemiptera</taxon>
        <taxon>Auchenorrhyncha</taxon>
        <taxon>Fulgoroidea</taxon>
        <taxon>Delphacidae</taxon>
        <taxon>Criomorphinae</taxon>
        <taxon>Laodelphax</taxon>
    </lineage>
</organism>
<dbReference type="PRINTS" id="PR00722">
    <property type="entry name" value="CHYMOTRYPSIN"/>
</dbReference>
<dbReference type="CDD" id="cd00190">
    <property type="entry name" value="Tryp_SPc"/>
    <property type="match status" value="1"/>
</dbReference>
<dbReference type="OrthoDB" id="6608430at2759"/>
<dbReference type="AlphaFoldDB" id="A0A482WKZ3"/>